<dbReference type="RefSeq" id="WP_143108105.1">
    <property type="nucleotide sequence ID" value="NZ_FOWE01000004.1"/>
</dbReference>
<dbReference type="AlphaFoldDB" id="A0A1I5F9W2"/>
<organism evidence="1 2">
    <name type="scientific">Geodermatophilus obscurus</name>
    <dbReference type="NCBI Taxonomy" id="1861"/>
    <lineage>
        <taxon>Bacteria</taxon>
        <taxon>Bacillati</taxon>
        <taxon>Actinomycetota</taxon>
        <taxon>Actinomycetes</taxon>
        <taxon>Geodermatophilales</taxon>
        <taxon>Geodermatophilaceae</taxon>
        <taxon>Geodermatophilus</taxon>
    </lineage>
</organism>
<sequence>MTTGVVSVPSSNPMPFEPVRVAVLGSCVSRDLFNSRFNPNYKDLFECVALSNQVSLISLMSGRVDVPPARMGNLDPYGQREVTKEVTRSFLDELLIQRPGYLLIDLFADVHFGCFSVNGSYLTRNRWKIMRTPFFSESDTVDLVPGADRAGYLVMWRDALDRLLAFLGRELPETRLVLHRARNVTRSVAEDGSERSLGREAELRDMNDWWETLDAELSSRGVDRVINVFTDDLTSTDSHPWGPFAVHYTLDYHPAALTRLTQIVLADVRSAADGTALARSVPSRLFVHGRARLGGLRSLTRRRPVG</sequence>
<accession>A0A1I5F9W2</accession>
<keyword evidence="2" id="KW-1185">Reference proteome</keyword>
<proteinExistence type="predicted"/>
<protein>
    <submittedName>
        <fullName evidence="1">Uncharacterized protein</fullName>
    </submittedName>
</protein>
<dbReference type="Pfam" id="PF19786">
    <property type="entry name" value="DUF6270"/>
    <property type="match status" value="1"/>
</dbReference>
<evidence type="ECO:0000313" key="1">
    <source>
        <dbReference type="EMBL" id="SFO20396.1"/>
    </source>
</evidence>
<dbReference type="OrthoDB" id="8421922at2"/>
<dbReference type="EMBL" id="FOWE01000004">
    <property type="protein sequence ID" value="SFO20396.1"/>
    <property type="molecule type" value="Genomic_DNA"/>
</dbReference>
<gene>
    <name evidence="1" type="ORF">SAMN05660359_02013</name>
</gene>
<reference evidence="2" key="1">
    <citation type="submission" date="2016-10" db="EMBL/GenBank/DDBJ databases">
        <authorList>
            <person name="Varghese N."/>
            <person name="Submissions S."/>
        </authorList>
    </citation>
    <scope>NUCLEOTIDE SEQUENCE [LARGE SCALE GENOMIC DNA]</scope>
    <source>
        <strain evidence="2">DSM 43161</strain>
    </source>
</reference>
<dbReference type="InterPro" id="IPR046237">
    <property type="entry name" value="DUF6270"/>
</dbReference>
<evidence type="ECO:0000313" key="2">
    <source>
        <dbReference type="Proteomes" id="UP000183642"/>
    </source>
</evidence>
<name>A0A1I5F9W2_9ACTN</name>
<dbReference type="Proteomes" id="UP000183642">
    <property type="component" value="Unassembled WGS sequence"/>
</dbReference>